<dbReference type="AlphaFoldDB" id="A0A653E211"/>
<organism evidence="1">
    <name type="scientific">Pseudomonas marincola</name>
    <dbReference type="NCBI Taxonomy" id="437900"/>
    <lineage>
        <taxon>Bacteria</taxon>
        <taxon>Pseudomonadati</taxon>
        <taxon>Pseudomonadota</taxon>
        <taxon>Gammaproteobacteria</taxon>
        <taxon>Pseudomonadales</taxon>
        <taxon>Pseudomonadaceae</taxon>
        <taxon>Pseudomonas</taxon>
    </lineage>
</organism>
<dbReference type="EMBL" id="LR215729">
    <property type="protein sequence ID" value="VEV96764.1"/>
    <property type="molecule type" value="Genomic_DNA"/>
</dbReference>
<name>A0A653E211_9PSED</name>
<proteinExistence type="predicted"/>
<accession>A0A653E211</accession>
<sequence length="85" mass="9544">MRGGSCLFLSGGTYFAFIHMLVSAIPELASGRLQQPNTAFVDEHAGYLSGRCHRSIRAFAGQCPAATDRRFLCHQPRPRRRRPLR</sequence>
<evidence type="ECO:0000313" key="1">
    <source>
        <dbReference type="EMBL" id="VEV96764.1"/>
    </source>
</evidence>
<reference evidence="1" key="1">
    <citation type="submission" date="2019-02" db="EMBL/GenBank/DDBJ databases">
        <authorList>
            <consortium name="Genoscope - CEA"/>
            <person name="William W."/>
        </authorList>
    </citation>
    <scope>NUCLEOTIDE SEQUENCE [LARGE SCALE GENOMIC DNA]</scope>
    <source>
        <strain evidence="1">YSy11</strain>
    </source>
</reference>
<protein>
    <submittedName>
        <fullName evidence="1">Uncharacterized protein</fullName>
    </submittedName>
</protein>
<gene>
    <name evidence="1" type="ORF">PMYSY11_1718</name>
</gene>